<dbReference type="AlphaFoldDB" id="A0A9P6WTR3"/>
<protein>
    <submittedName>
        <fullName evidence="1">Uncharacterized protein</fullName>
    </submittedName>
</protein>
<name>A0A9P6WTR3_RHIOR</name>
<dbReference type="EMBL" id="JAANQT010007736">
    <property type="protein sequence ID" value="KAG1285440.1"/>
    <property type="molecule type" value="Genomic_DNA"/>
</dbReference>
<sequence>MDRRARQVVVAHGFDAALVGGDKTCPHGFDGRDDHRANQDEGHRAVLGVEQTDAAFVAGEQARHVAGRQRVDREQAARHVHGFTQGAGPGHVHAVVVARRQIDGGI</sequence>
<reference evidence="1" key="1">
    <citation type="journal article" date="2020" name="Microb. Genom.">
        <title>Genetic diversity of clinical and environmental Mucorales isolates obtained from an investigation of mucormycosis cases among solid organ transplant recipients.</title>
        <authorList>
            <person name="Nguyen M.H."/>
            <person name="Kaul D."/>
            <person name="Muto C."/>
            <person name="Cheng S.J."/>
            <person name="Richter R.A."/>
            <person name="Bruno V.M."/>
            <person name="Liu G."/>
            <person name="Beyhan S."/>
            <person name="Sundermann A.J."/>
            <person name="Mounaud S."/>
            <person name="Pasculle A.W."/>
            <person name="Nierman W.C."/>
            <person name="Driscoll E."/>
            <person name="Cumbie R."/>
            <person name="Clancy C.J."/>
            <person name="Dupont C.L."/>
        </authorList>
    </citation>
    <scope>NUCLEOTIDE SEQUENCE</scope>
    <source>
        <strain evidence="1">GL11</strain>
    </source>
</reference>
<dbReference type="Proteomes" id="UP000716291">
    <property type="component" value="Unassembled WGS sequence"/>
</dbReference>
<proteinExistence type="predicted"/>
<evidence type="ECO:0000313" key="1">
    <source>
        <dbReference type="EMBL" id="KAG1285440.1"/>
    </source>
</evidence>
<comment type="caution">
    <text evidence="1">The sequence shown here is derived from an EMBL/GenBank/DDBJ whole genome shotgun (WGS) entry which is preliminary data.</text>
</comment>
<gene>
    <name evidence="1" type="ORF">G6F64_014257</name>
</gene>
<evidence type="ECO:0000313" key="2">
    <source>
        <dbReference type="Proteomes" id="UP000716291"/>
    </source>
</evidence>
<organism evidence="1 2">
    <name type="scientific">Rhizopus oryzae</name>
    <name type="common">Mucormycosis agent</name>
    <name type="synonym">Rhizopus arrhizus var. delemar</name>
    <dbReference type="NCBI Taxonomy" id="64495"/>
    <lineage>
        <taxon>Eukaryota</taxon>
        <taxon>Fungi</taxon>
        <taxon>Fungi incertae sedis</taxon>
        <taxon>Mucoromycota</taxon>
        <taxon>Mucoromycotina</taxon>
        <taxon>Mucoromycetes</taxon>
        <taxon>Mucorales</taxon>
        <taxon>Mucorineae</taxon>
        <taxon>Rhizopodaceae</taxon>
        <taxon>Rhizopus</taxon>
    </lineage>
</organism>
<accession>A0A9P6WTR3</accession>
<keyword evidence="2" id="KW-1185">Reference proteome</keyword>